<feature type="region of interest" description="Disordered" evidence="1">
    <location>
        <begin position="19"/>
        <end position="78"/>
    </location>
</feature>
<gene>
    <name evidence="2" type="ORF">TCMB3V08_LOCUS1362</name>
</gene>
<protein>
    <submittedName>
        <fullName evidence="2">(California timema) hypothetical protein</fullName>
    </submittedName>
</protein>
<organism evidence="2">
    <name type="scientific">Timema californicum</name>
    <name type="common">California timema</name>
    <name type="synonym">Walking stick</name>
    <dbReference type="NCBI Taxonomy" id="61474"/>
    <lineage>
        <taxon>Eukaryota</taxon>
        <taxon>Metazoa</taxon>
        <taxon>Ecdysozoa</taxon>
        <taxon>Arthropoda</taxon>
        <taxon>Hexapoda</taxon>
        <taxon>Insecta</taxon>
        <taxon>Pterygota</taxon>
        <taxon>Neoptera</taxon>
        <taxon>Polyneoptera</taxon>
        <taxon>Phasmatodea</taxon>
        <taxon>Timematodea</taxon>
        <taxon>Timematoidea</taxon>
        <taxon>Timematidae</taxon>
        <taxon>Timema</taxon>
    </lineage>
</organism>
<evidence type="ECO:0000256" key="1">
    <source>
        <dbReference type="SAM" id="MobiDB-lite"/>
    </source>
</evidence>
<name>A0A7R9IX92_TIMCA</name>
<feature type="compositionally biased region" description="Low complexity" evidence="1">
    <location>
        <begin position="19"/>
        <end position="32"/>
    </location>
</feature>
<proteinExistence type="predicted"/>
<dbReference type="AlphaFoldDB" id="A0A7R9IX92"/>
<evidence type="ECO:0000313" key="2">
    <source>
        <dbReference type="EMBL" id="CAD7568596.1"/>
    </source>
</evidence>
<feature type="compositionally biased region" description="Low complexity" evidence="1">
    <location>
        <begin position="45"/>
        <end position="67"/>
    </location>
</feature>
<dbReference type="EMBL" id="OE179373">
    <property type="protein sequence ID" value="CAD7568596.1"/>
    <property type="molecule type" value="Genomic_DNA"/>
</dbReference>
<reference evidence="2" key="1">
    <citation type="submission" date="2020-11" db="EMBL/GenBank/DDBJ databases">
        <authorList>
            <person name="Tran Van P."/>
        </authorList>
    </citation>
    <scope>NUCLEOTIDE SEQUENCE</scope>
</reference>
<sequence>MLRKKSMLQYQIAIATESLSKQEQLHKQQQQQVVANGKSPERSESPNSTSTATSAGTVTPPTAAASPRLPSTGRHSVRLGQRLSVLKTLTRHSFLVVTISEGSEAGTNTVLVSRDGDESRAWPSSGELRLRDQL</sequence>
<accession>A0A7R9IX92</accession>